<dbReference type="EMBL" id="FR671404">
    <property type="protein sequence ID" value="CBW38842.1"/>
    <property type="molecule type" value="Genomic_DNA"/>
</dbReference>
<dbReference type="Pfam" id="PF00668">
    <property type="entry name" value="Condensation"/>
    <property type="match status" value="1"/>
</dbReference>
<accession>E8ZCV3</accession>
<reference evidence="2" key="2">
    <citation type="journal article" date="2011" name="Science">
        <title>Rapid pneumococcal evolution in response to clinical interventions.</title>
        <authorList>
            <person name="Croucher N.J."/>
            <person name="Harris S.R."/>
            <person name="Fraser C."/>
            <person name="Quail M.A."/>
            <person name="Burton J."/>
            <person name="Van der Linden M."/>
            <person name="McGee L."/>
            <person name="Von Gottberg A."/>
            <person name="Song J.H."/>
            <person name="Ko K.S."/>
            <person name="Pichon B."/>
            <person name="Baker S."/>
            <person name="Parry C.M."/>
            <person name="Lambertsen L.M."/>
            <person name="Shahinas D."/>
            <person name="Pillai D.R."/>
            <person name="Mitchell T.J."/>
            <person name="Dougan G."/>
            <person name="Tomasz A."/>
            <person name="Klugman K.P."/>
            <person name="Parkhill J."/>
            <person name="Hanage W.P."/>
            <person name="Bentley S.D."/>
        </authorList>
    </citation>
    <scope>NUCLEOTIDE SEQUENCE</scope>
    <source>
        <strain evidence="2">11876</strain>
    </source>
</reference>
<evidence type="ECO:0000313" key="2">
    <source>
        <dbReference type="EMBL" id="CBW38842.1"/>
    </source>
</evidence>
<feature type="domain" description="Condensation" evidence="1">
    <location>
        <begin position="2"/>
        <end position="163"/>
    </location>
</feature>
<keyword evidence="2" id="KW-0808">Transferase</keyword>
<dbReference type="AlphaFoldDB" id="E8ZCV3"/>
<reference evidence="2" key="1">
    <citation type="submission" date="2010-07" db="EMBL/GenBank/DDBJ databases">
        <authorList>
            <person name="Croucher N."/>
        </authorList>
    </citation>
    <scope>NUCLEOTIDE SEQUENCE</scope>
    <source>
        <strain evidence="2">11876</strain>
    </source>
</reference>
<protein>
    <submittedName>
        <fullName evidence="2">Putative CoA-depedent acetyltransferase</fullName>
    </submittedName>
</protein>
<sequence length="164" mass="19194">MISQKNNIQVMLEGHGRMFKDFLENVIDVVGWFTSEYPINFDVKRDFVAQCDEIERRMLAVPNNGLMYSKVKKSLSKVACPDILFNYLGDSFADTSWKVLKRTNYSINNMISDNNYQKSIFMVLLEKTDNAFEISITSDSQHYSLEFMEEFCKLVKQEFENFLS</sequence>
<dbReference type="GO" id="GO:0016740">
    <property type="term" value="F:transferase activity"/>
    <property type="evidence" value="ECO:0007669"/>
    <property type="project" value="UniProtKB-KW"/>
</dbReference>
<dbReference type="SUPFAM" id="SSF52777">
    <property type="entry name" value="CoA-dependent acyltransferases"/>
    <property type="match status" value="1"/>
</dbReference>
<dbReference type="Gene3D" id="3.30.559.30">
    <property type="entry name" value="Nonribosomal peptide synthetase, condensation domain"/>
    <property type="match status" value="1"/>
</dbReference>
<organism evidence="2">
    <name type="scientific">Streptococcus pneumoniae</name>
    <dbReference type="NCBI Taxonomy" id="1313"/>
    <lineage>
        <taxon>Bacteria</taxon>
        <taxon>Bacillati</taxon>
        <taxon>Bacillota</taxon>
        <taxon>Bacilli</taxon>
        <taxon>Lactobacillales</taxon>
        <taxon>Streptococcaceae</taxon>
        <taxon>Streptococcus</taxon>
    </lineage>
</organism>
<proteinExistence type="predicted"/>
<evidence type="ECO:0000259" key="1">
    <source>
        <dbReference type="Pfam" id="PF00668"/>
    </source>
</evidence>
<name>E8ZCV3_STREE</name>
<dbReference type="InterPro" id="IPR001242">
    <property type="entry name" value="Condensation_dom"/>
</dbReference>